<dbReference type="Proteomes" id="UP000324241">
    <property type="component" value="Unassembled WGS sequence"/>
</dbReference>
<dbReference type="VEuPathDB" id="FungiDB:EYZ11_003602"/>
<evidence type="ECO:0000256" key="1">
    <source>
        <dbReference type="SAM" id="MobiDB-lite"/>
    </source>
</evidence>
<dbReference type="OrthoDB" id="6354873at2759"/>
<feature type="region of interest" description="Disordered" evidence="1">
    <location>
        <begin position="31"/>
        <end position="50"/>
    </location>
</feature>
<proteinExistence type="predicted"/>
<dbReference type="RefSeq" id="XP_033425265.1">
    <property type="nucleotide sequence ID" value="XM_033571950.1"/>
</dbReference>
<gene>
    <name evidence="2" type="ORF">ATNIH1004_007325</name>
</gene>
<sequence length="222" mass="25677">MNLSRPQRFDEIHLAESGPHTVDPVALDIRMGQRPPRRRGPRASHTSQARESAIFPGLAAALLYHRTRQHPTGHSPTVRLYTGCKFGPIVAYLCYYASMFFTTREIRALREQGHHPDLRPTGGHRFYEWHICQLYVIFAEVASQSGLRLHESSPNPLTWFMCWFGEELVIEDHDLHHRKGWKKSYNYGKQTRVWDRVFSTSTPIECASENIDYENSAPTPLF</sequence>
<reference evidence="2 3" key="1">
    <citation type="submission" date="2019-08" db="EMBL/GenBank/DDBJ databases">
        <title>The genome sequence of a newly discovered highly antifungal drug resistant Aspergillus species, Aspergillus tanneri NIH 1004.</title>
        <authorList>
            <person name="Mounaud S."/>
            <person name="Singh I."/>
            <person name="Joardar V."/>
            <person name="Pakala S."/>
            <person name="Pakala S."/>
            <person name="Venepally P."/>
            <person name="Chung J.K."/>
            <person name="Losada L."/>
            <person name="Nierman W.C."/>
        </authorList>
    </citation>
    <scope>NUCLEOTIDE SEQUENCE [LARGE SCALE GENOMIC DNA]</scope>
    <source>
        <strain evidence="2 3">NIH1004</strain>
    </source>
</reference>
<evidence type="ECO:0008006" key="4">
    <source>
        <dbReference type="Google" id="ProtNLM"/>
    </source>
</evidence>
<protein>
    <recommendedName>
        <fullName evidence="4">Fatty acid hydroxylase domain-containing protein</fullName>
    </recommendedName>
</protein>
<evidence type="ECO:0000313" key="2">
    <source>
        <dbReference type="EMBL" id="KAA8645904.1"/>
    </source>
</evidence>
<dbReference type="AlphaFoldDB" id="A0A5M9MKI0"/>
<organism evidence="2 3">
    <name type="scientific">Aspergillus tanneri</name>
    <dbReference type="NCBI Taxonomy" id="1220188"/>
    <lineage>
        <taxon>Eukaryota</taxon>
        <taxon>Fungi</taxon>
        <taxon>Dikarya</taxon>
        <taxon>Ascomycota</taxon>
        <taxon>Pezizomycotina</taxon>
        <taxon>Eurotiomycetes</taxon>
        <taxon>Eurotiomycetidae</taxon>
        <taxon>Eurotiales</taxon>
        <taxon>Aspergillaceae</taxon>
        <taxon>Aspergillus</taxon>
        <taxon>Aspergillus subgen. Circumdati</taxon>
    </lineage>
</organism>
<name>A0A5M9MKI0_9EURO</name>
<dbReference type="GeneID" id="54330027"/>
<accession>A0A5M9MKI0</accession>
<evidence type="ECO:0000313" key="3">
    <source>
        <dbReference type="Proteomes" id="UP000324241"/>
    </source>
</evidence>
<dbReference type="EMBL" id="QUQM01000007">
    <property type="protein sequence ID" value="KAA8645904.1"/>
    <property type="molecule type" value="Genomic_DNA"/>
</dbReference>
<comment type="caution">
    <text evidence="2">The sequence shown here is derived from an EMBL/GenBank/DDBJ whole genome shotgun (WGS) entry which is preliminary data.</text>
</comment>